<dbReference type="InterPro" id="IPR004212">
    <property type="entry name" value="GTF2I"/>
</dbReference>
<accession>A0A212CYX6</accession>
<name>A0A212CYX6_CEREH</name>
<dbReference type="Gene3D" id="3.90.1460.10">
    <property type="entry name" value="GTF2I-like"/>
    <property type="match status" value="2"/>
</dbReference>
<evidence type="ECO:0000256" key="2">
    <source>
        <dbReference type="ARBA" id="ARBA00022737"/>
    </source>
</evidence>
<dbReference type="InterPro" id="IPR042224">
    <property type="entry name" value="GTF2IRD2"/>
</dbReference>
<dbReference type="PANTHER" id="PTHR47831:SF1">
    <property type="entry name" value="GENERAL TRANSCRIPTION FACTOR II-I REPEAT DOMAIN-CONTAINING PROTEIN 2A-RELATED"/>
    <property type="match status" value="1"/>
</dbReference>
<dbReference type="InterPro" id="IPR036647">
    <property type="entry name" value="GTF2I-like_rpt_sf"/>
</dbReference>
<dbReference type="GO" id="GO:0005634">
    <property type="term" value="C:nucleus"/>
    <property type="evidence" value="ECO:0007669"/>
    <property type="project" value="UniProtKB-SubCell"/>
</dbReference>
<evidence type="ECO:0000256" key="6">
    <source>
        <dbReference type="ARBA" id="ARBA00023242"/>
    </source>
</evidence>
<evidence type="ECO:0000313" key="7">
    <source>
        <dbReference type="EMBL" id="OWK11197.1"/>
    </source>
</evidence>
<dbReference type="PANTHER" id="PTHR47831">
    <property type="entry name" value="GENERAL TRANSCRIPTION FACTOR II-I REPEAT DOMAIN-CONTAINING PROTEIN 2"/>
    <property type="match status" value="1"/>
</dbReference>
<dbReference type="EMBL" id="MKHE01000010">
    <property type="protein sequence ID" value="OWK11197.1"/>
    <property type="molecule type" value="Genomic_DNA"/>
</dbReference>
<evidence type="ECO:0000256" key="1">
    <source>
        <dbReference type="ARBA" id="ARBA00004123"/>
    </source>
</evidence>
<dbReference type="SUPFAM" id="SSF117773">
    <property type="entry name" value="GTF2I-like repeat"/>
    <property type="match status" value="2"/>
</dbReference>
<keyword evidence="8" id="KW-1185">Reference proteome</keyword>
<comment type="caution">
    <text evidence="7">The sequence shown here is derived from an EMBL/GenBank/DDBJ whole genome shotgun (WGS) entry which is preliminary data.</text>
</comment>
<evidence type="ECO:0000256" key="3">
    <source>
        <dbReference type="ARBA" id="ARBA00023015"/>
    </source>
</evidence>
<proteinExistence type="predicted"/>
<organism evidence="7 8">
    <name type="scientific">Cervus elaphus hippelaphus</name>
    <name type="common">European red deer</name>
    <dbReference type="NCBI Taxonomy" id="46360"/>
    <lineage>
        <taxon>Eukaryota</taxon>
        <taxon>Metazoa</taxon>
        <taxon>Chordata</taxon>
        <taxon>Craniata</taxon>
        <taxon>Vertebrata</taxon>
        <taxon>Euteleostomi</taxon>
        <taxon>Mammalia</taxon>
        <taxon>Eutheria</taxon>
        <taxon>Laurasiatheria</taxon>
        <taxon>Artiodactyla</taxon>
        <taxon>Ruminantia</taxon>
        <taxon>Pecora</taxon>
        <taxon>Cervidae</taxon>
        <taxon>Cervinae</taxon>
        <taxon>Cervus</taxon>
    </lineage>
</organism>
<reference evidence="7 8" key="1">
    <citation type="journal article" date="2018" name="Mol. Genet. Genomics">
        <title>The red deer Cervus elaphus genome CerEla1.0: sequencing, annotating, genes, and chromosomes.</title>
        <authorList>
            <person name="Bana N.A."/>
            <person name="Nyiri A."/>
            <person name="Nagy J."/>
            <person name="Frank K."/>
            <person name="Nagy T."/>
            <person name="Steger V."/>
            <person name="Schiller M."/>
            <person name="Lakatos P."/>
            <person name="Sugar L."/>
            <person name="Horn P."/>
            <person name="Barta E."/>
            <person name="Orosz L."/>
        </authorList>
    </citation>
    <scope>NUCLEOTIDE SEQUENCE [LARGE SCALE GENOMIC DNA]</scope>
    <source>
        <strain evidence="7">Hungarian</strain>
    </source>
</reference>
<keyword evidence="5" id="KW-0804">Transcription</keyword>
<keyword evidence="2" id="KW-0677">Repeat</keyword>
<protein>
    <submittedName>
        <fullName evidence="7">GTF2IRD2</fullName>
    </submittedName>
</protein>
<keyword evidence="6" id="KW-0539">Nucleus</keyword>
<evidence type="ECO:0000256" key="5">
    <source>
        <dbReference type="ARBA" id="ARBA00023163"/>
    </source>
</evidence>
<sequence>MASGAERLSQPQVVEDVRPQLSPGKAWSVPGDTVDILLVLPGKALGTTAMVPVPYEKMLTDQEAIVVQGLPEGVPFQHPENYDLATLKWILENKAGISFLINRPFPGPANQPGGPGVVTDTDRSVTSPSESCAPIRVKTEPMEDSGISLEAAVVSVKKESEDPNYYEYGTQESHRPSAGTEVIEMELPMEGEAIGVDFPVKVPYRKITFNPGCVVIDGMPPGVVFKAPGYLEISSMRRILDAAEFIKFTVIRYTTPRSRAQQW</sequence>
<dbReference type="Proteomes" id="UP000242450">
    <property type="component" value="Chromosome 10"/>
</dbReference>
<dbReference type="GO" id="GO:0003677">
    <property type="term" value="F:DNA binding"/>
    <property type="evidence" value="ECO:0007669"/>
    <property type="project" value="UniProtKB-KW"/>
</dbReference>
<evidence type="ECO:0000256" key="4">
    <source>
        <dbReference type="ARBA" id="ARBA00023125"/>
    </source>
</evidence>
<dbReference type="AlphaFoldDB" id="A0A212CYX6"/>
<dbReference type="OrthoDB" id="10061052at2759"/>
<gene>
    <name evidence="7" type="ORF">Celaphus_00007169</name>
</gene>
<dbReference type="Pfam" id="PF02946">
    <property type="entry name" value="GTF2I"/>
    <property type="match status" value="2"/>
</dbReference>
<comment type="subcellular location">
    <subcellularLocation>
        <location evidence="1">Nucleus</location>
    </subcellularLocation>
</comment>
<dbReference type="PROSITE" id="PS51139">
    <property type="entry name" value="GTF2I"/>
    <property type="match status" value="2"/>
</dbReference>
<keyword evidence="4" id="KW-0238">DNA-binding</keyword>
<evidence type="ECO:0000313" key="8">
    <source>
        <dbReference type="Proteomes" id="UP000242450"/>
    </source>
</evidence>
<keyword evidence="3" id="KW-0805">Transcription regulation</keyword>